<proteinExistence type="predicted"/>
<gene>
    <name evidence="2" type="ORF">GMLC_23560</name>
</gene>
<evidence type="ECO:0000313" key="2">
    <source>
        <dbReference type="EMBL" id="GFO68777.1"/>
    </source>
</evidence>
<sequence>MRKSFSAGILSLVTFIVAMGNVYADQAGGVIKGNVIRLDKNGFMDFSQPMPIEGTLMFHEQEYDPKTNSLGNLVKLQSGMTKEQVVEECKKSNVTVKKVADDEWRIGTGTILFRDGKLYAGTLK</sequence>
<dbReference type="EMBL" id="BLXZ01000004">
    <property type="protein sequence ID" value="GFO68777.1"/>
    <property type="molecule type" value="Genomic_DNA"/>
</dbReference>
<keyword evidence="3" id="KW-1185">Reference proteome</keyword>
<organism evidence="2 3">
    <name type="scientific">Geomonas limicola</name>
    <dbReference type="NCBI Taxonomy" id="2740186"/>
    <lineage>
        <taxon>Bacteria</taxon>
        <taxon>Pseudomonadati</taxon>
        <taxon>Thermodesulfobacteriota</taxon>
        <taxon>Desulfuromonadia</taxon>
        <taxon>Geobacterales</taxon>
        <taxon>Geobacteraceae</taxon>
        <taxon>Geomonas</taxon>
    </lineage>
</organism>
<comment type="caution">
    <text evidence="2">The sequence shown here is derived from an EMBL/GenBank/DDBJ whole genome shotgun (WGS) entry which is preliminary data.</text>
</comment>
<evidence type="ECO:0000313" key="3">
    <source>
        <dbReference type="Proteomes" id="UP000587586"/>
    </source>
</evidence>
<dbReference type="Proteomes" id="UP000587586">
    <property type="component" value="Unassembled WGS sequence"/>
</dbReference>
<name>A0A6V8NAD6_9BACT</name>
<dbReference type="AlphaFoldDB" id="A0A6V8NAD6"/>
<accession>A0A6V8NAD6</accession>
<dbReference type="RefSeq" id="WP_183361325.1">
    <property type="nucleotide sequence ID" value="NZ_BLXZ01000004.1"/>
</dbReference>
<keyword evidence="1" id="KW-0732">Signal</keyword>
<evidence type="ECO:0008006" key="4">
    <source>
        <dbReference type="Google" id="ProtNLM"/>
    </source>
</evidence>
<feature type="chain" id="PRO_5028108402" description="Lipoprotein" evidence="1">
    <location>
        <begin position="25"/>
        <end position="124"/>
    </location>
</feature>
<protein>
    <recommendedName>
        <fullName evidence="4">Lipoprotein</fullName>
    </recommendedName>
</protein>
<reference evidence="3" key="1">
    <citation type="submission" date="2020-06" db="EMBL/GenBank/DDBJ databases">
        <title>Draft genomic sequecing of Geomonas sp. Red745.</title>
        <authorList>
            <person name="Itoh H."/>
            <person name="Xu Z.X."/>
            <person name="Ushijima N."/>
            <person name="Masuda Y."/>
            <person name="Shiratori Y."/>
            <person name="Senoo K."/>
        </authorList>
    </citation>
    <scope>NUCLEOTIDE SEQUENCE [LARGE SCALE GENOMIC DNA]</scope>
    <source>
        <strain evidence="3">Red745</strain>
    </source>
</reference>
<feature type="signal peptide" evidence="1">
    <location>
        <begin position="1"/>
        <end position="24"/>
    </location>
</feature>
<evidence type="ECO:0000256" key="1">
    <source>
        <dbReference type="SAM" id="SignalP"/>
    </source>
</evidence>